<dbReference type="EMBL" id="JAZDQJ010000001">
    <property type="protein sequence ID" value="MEE1931702.1"/>
    <property type="molecule type" value="Genomic_DNA"/>
</dbReference>
<dbReference type="RefSeq" id="WP_330072687.1">
    <property type="nucleotide sequence ID" value="NZ_JAZDQJ010000001.1"/>
</dbReference>
<proteinExistence type="inferred from homology"/>
<keyword evidence="7 10" id="KW-0283">Flagellar rotation</keyword>
<evidence type="ECO:0000256" key="4">
    <source>
        <dbReference type="ARBA" id="ARBA00022475"/>
    </source>
</evidence>
<protein>
    <recommendedName>
        <fullName evidence="10">Flagellar protein FliL</fullName>
    </recommendedName>
</protein>
<keyword evidence="11" id="KW-0966">Cell projection</keyword>
<evidence type="ECO:0000256" key="7">
    <source>
        <dbReference type="ARBA" id="ARBA00022779"/>
    </source>
</evidence>
<comment type="function">
    <text evidence="1 10">Controls the rotational direction of flagella during chemotaxis.</text>
</comment>
<dbReference type="PANTHER" id="PTHR35091:SF2">
    <property type="entry name" value="FLAGELLAR PROTEIN FLIL"/>
    <property type="match status" value="1"/>
</dbReference>
<keyword evidence="9 10" id="KW-0472">Membrane</keyword>
<keyword evidence="12" id="KW-1185">Reference proteome</keyword>
<keyword evidence="11" id="KW-0282">Flagellum</keyword>
<gene>
    <name evidence="11" type="ORF">V0R50_00605</name>
</gene>
<sequence>MPTPSKKIWLWFIPLALVAAAASSAGVYTYVMRERANVQAARPEVAPPQAPLLVTVAPMTVNLRNDRDESNMLYVGFSLEVGNEGTRKLIELYMPKIRSQLLTVLSGQDSTALATPQGKDALAARILDLLRASLGSVQPDVALLGVLYTDFIVQ</sequence>
<keyword evidence="4" id="KW-1003">Cell membrane</keyword>
<evidence type="ECO:0000256" key="3">
    <source>
        <dbReference type="ARBA" id="ARBA00008281"/>
    </source>
</evidence>
<dbReference type="Pfam" id="PF03748">
    <property type="entry name" value="FliL"/>
    <property type="match status" value="1"/>
</dbReference>
<keyword evidence="11" id="KW-0969">Cilium</keyword>
<evidence type="ECO:0000256" key="1">
    <source>
        <dbReference type="ARBA" id="ARBA00002254"/>
    </source>
</evidence>
<keyword evidence="10" id="KW-0997">Cell inner membrane</keyword>
<dbReference type="Proteomes" id="UP001335100">
    <property type="component" value="Unassembled WGS sequence"/>
</dbReference>
<evidence type="ECO:0000256" key="5">
    <source>
        <dbReference type="ARBA" id="ARBA00022500"/>
    </source>
</evidence>
<evidence type="ECO:0000256" key="10">
    <source>
        <dbReference type="RuleBase" id="RU364125"/>
    </source>
</evidence>
<organism evidence="11 12">
    <name type="scientific">Pseudomonas ulcerans</name>
    <dbReference type="NCBI Taxonomy" id="3115852"/>
    <lineage>
        <taxon>Bacteria</taxon>
        <taxon>Pseudomonadati</taxon>
        <taxon>Pseudomonadota</taxon>
        <taxon>Gammaproteobacteria</taxon>
        <taxon>Pseudomonadales</taxon>
        <taxon>Pseudomonadaceae</taxon>
        <taxon>Pseudomonas</taxon>
    </lineage>
</organism>
<dbReference type="PANTHER" id="PTHR35091">
    <property type="entry name" value="FLAGELLAR PROTEIN FLIL"/>
    <property type="match status" value="1"/>
</dbReference>
<dbReference type="InterPro" id="IPR005503">
    <property type="entry name" value="FliL"/>
</dbReference>
<comment type="caution">
    <text evidence="11">The sequence shown here is derived from an EMBL/GenBank/DDBJ whole genome shotgun (WGS) entry which is preliminary data.</text>
</comment>
<keyword evidence="8" id="KW-1133">Transmembrane helix</keyword>
<reference evidence="11 12" key="1">
    <citation type="submission" date="2024-01" db="EMBL/GenBank/DDBJ databases">
        <title>Unpublished Manusciprt.</title>
        <authorList>
            <person name="Duman M."/>
            <person name="Valdes E.G."/>
            <person name="Ajmi N."/>
            <person name="Altun S."/>
            <person name="Saticioglu I.B."/>
        </authorList>
    </citation>
    <scope>NUCLEOTIDE SEQUENCE [LARGE SCALE GENOMIC DNA]</scope>
    <source>
        <strain evidence="11 12">148P</strain>
    </source>
</reference>
<evidence type="ECO:0000313" key="11">
    <source>
        <dbReference type="EMBL" id="MEE1931702.1"/>
    </source>
</evidence>
<comment type="similarity">
    <text evidence="3 10">Belongs to the FliL family.</text>
</comment>
<evidence type="ECO:0000256" key="9">
    <source>
        <dbReference type="ARBA" id="ARBA00023136"/>
    </source>
</evidence>
<comment type="subcellular location">
    <subcellularLocation>
        <location evidence="10">Cell inner membrane</location>
    </subcellularLocation>
    <subcellularLocation>
        <location evidence="2">Cell membrane</location>
        <topology evidence="2">Single-pass membrane protein</topology>
    </subcellularLocation>
</comment>
<evidence type="ECO:0000256" key="2">
    <source>
        <dbReference type="ARBA" id="ARBA00004162"/>
    </source>
</evidence>
<accession>A0ABU7HJJ0</accession>
<evidence type="ECO:0000256" key="6">
    <source>
        <dbReference type="ARBA" id="ARBA00022692"/>
    </source>
</evidence>
<keyword evidence="5 10" id="KW-0145">Chemotaxis</keyword>
<evidence type="ECO:0000256" key="8">
    <source>
        <dbReference type="ARBA" id="ARBA00022989"/>
    </source>
</evidence>
<evidence type="ECO:0000313" key="12">
    <source>
        <dbReference type="Proteomes" id="UP001335100"/>
    </source>
</evidence>
<keyword evidence="6" id="KW-0812">Transmembrane</keyword>
<name>A0ABU7HJJ0_9PSED</name>